<proteinExistence type="predicted"/>
<accession>A0A1L7R5C3</accession>
<reference evidence="15" key="1">
    <citation type="submission" date="2014-01" db="EMBL/GenBank/DDBJ databases">
        <title>Analysis of Diversity of CLCuD-components associated with Cotton in Pakistan.</title>
        <authorList>
            <person name="Iqbal Z."/>
            <person name="Briddon R.W."/>
        </authorList>
    </citation>
    <scope>NUCLEOTIDE SEQUENCE</scope>
    <source>
        <strain evidence="15">ZI27</strain>
        <tissue evidence="15">Leaf Tissue</tissue>
    </source>
</reference>
<keyword evidence="11" id="KW-0190">Covalent protein-DNA linkage</keyword>
<keyword evidence="2" id="KW-1048">Host nucleus</keyword>
<protein>
    <submittedName>
        <fullName evidence="15">C4 protein</fullName>
    </submittedName>
</protein>
<evidence type="ECO:0000256" key="10">
    <source>
        <dbReference type="ARBA" id="ARBA00022801"/>
    </source>
</evidence>
<dbReference type="GO" id="GO:0003677">
    <property type="term" value="F:DNA binding"/>
    <property type="evidence" value="ECO:0007669"/>
    <property type="project" value="UniProtKB-KW"/>
</dbReference>
<evidence type="ECO:0000256" key="13">
    <source>
        <dbReference type="SAM" id="MobiDB-lite"/>
    </source>
</evidence>
<dbReference type="Pfam" id="PF00799">
    <property type="entry name" value="Gemini_AL1"/>
    <property type="match status" value="1"/>
</dbReference>
<evidence type="ECO:0000256" key="12">
    <source>
        <dbReference type="ARBA" id="ARBA00023125"/>
    </source>
</evidence>
<comment type="subcellular location">
    <subcellularLocation>
        <location evidence="1">Host nucleus</location>
    </subcellularLocation>
</comment>
<keyword evidence="4" id="KW-0548">Nucleotidyltransferase</keyword>
<feature type="domain" description="CRESS-DNA virus Rep endonuclease" evidence="14">
    <location>
        <begin position="60"/>
        <end position="94"/>
    </location>
</feature>
<keyword evidence="10" id="KW-0378">Hydrolase</keyword>
<dbReference type="GO" id="GO:0016787">
    <property type="term" value="F:hydrolase activity"/>
    <property type="evidence" value="ECO:0007669"/>
    <property type="project" value="UniProtKB-KW"/>
</dbReference>
<dbReference type="SUPFAM" id="SSF55464">
    <property type="entry name" value="Origin of replication-binding domain, RBD-like"/>
    <property type="match status" value="1"/>
</dbReference>
<evidence type="ECO:0000256" key="3">
    <source>
        <dbReference type="ARBA" id="ARBA00022679"/>
    </source>
</evidence>
<evidence type="ECO:0000256" key="1">
    <source>
        <dbReference type="ARBA" id="ARBA00004147"/>
    </source>
</evidence>
<sequence>MPKISSLLIPNAQYPKSKCSNSLEIFPVLLINYLSECHRKNTKMGLCISMPSSNSKVNPKFRNPRHLDVTHPNTSTQFHPNFQGAKSSSDVKSTSRRTVITSTGVSFRSMDDLLEEVNRQLMMLQQRL</sequence>
<evidence type="ECO:0000256" key="2">
    <source>
        <dbReference type="ARBA" id="ARBA00022562"/>
    </source>
</evidence>
<dbReference type="GO" id="GO:0046872">
    <property type="term" value="F:metal ion binding"/>
    <property type="evidence" value="ECO:0007669"/>
    <property type="project" value="UniProtKB-KW"/>
</dbReference>
<keyword evidence="6" id="KW-0540">Nuclease</keyword>
<evidence type="ECO:0000256" key="8">
    <source>
        <dbReference type="ARBA" id="ARBA00022741"/>
    </source>
</evidence>
<keyword evidence="3" id="KW-0808">Transferase</keyword>
<evidence type="ECO:0000256" key="11">
    <source>
        <dbReference type="ARBA" id="ARBA00023124"/>
    </source>
</evidence>
<dbReference type="Gene3D" id="3.40.1310.20">
    <property type="match status" value="1"/>
</dbReference>
<feature type="region of interest" description="Disordered" evidence="13">
    <location>
        <begin position="72"/>
        <end position="95"/>
    </location>
</feature>
<evidence type="ECO:0000256" key="5">
    <source>
        <dbReference type="ARBA" id="ARBA00022705"/>
    </source>
</evidence>
<name>A0A1L7R5C3_9GEMI</name>
<keyword evidence="12" id="KW-0238">DNA-binding</keyword>
<gene>
    <name evidence="15" type="primary">c4</name>
</gene>
<keyword evidence="8" id="KW-0547">Nucleotide-binding</keyword>
<keyword evidence="5" id="KW-0235">DNA replication</keyword>
<evidence type="ECO:0000256" key="4">
    <source>
        <dbReference type="ARBA" id="ARBA00022695"/>
    </source>
</evidence>
<evidence type="ECO:0000256" key="6">
    <source>
        <dbReference type="ARBA" id="ARBA00022722"/>
    </source>
</evidence>
<evidence type="ECO:0000313" key="15">
    <source>
        <dbReference type="EMBL" id="CDN40960.1"/>
    </source>
</evidence>
<dbReference type="GO" id="GO:0000166">
    <property type="term" value="F:nucleotide binding"/>
    <property type="evidence" value="ECO:0007669"/>
    <property type="project" value="UniProtKB-KW"/>
</dbReference>
<dbReference type="GO" id="GO:0004519">
    <property type="term" value="F:endonuclease activity"/>
    <property type="evidence" value="ECO:0007669"/>
    <property type="project" value="UniProtKB-KW"/>
</dbReference>
<evidence type="ECO:0000256" key="9">
    <source>
        <dbReference type="ARBA" id="ARBA00022759"/>
    </source>
</evidence>
<dbReference type="GO" id="GO:0016779">
    <property type="term" value="F:nucleotidyltransferase activity"/>
    <property type="evidence" value="ECO:0007669"/>
    <property type="project" value="UniProtKB-KW"/>
</dbReference>
<dbReference type="GO" id="GO:0042025">
    <property type="term" value="C:host cell nucleus"/>
    <property type="evidence" value="ECO:0007669"/>
    <property type="project" value="UniProtKB-SubCell"/>
</dbReference>
<organism evidence="15">
    <name type="scientific">Tomato leaf curl New Delhi virus</name>
    <dbReference type="NCBI Taxonomy" id="223347"/>
    <lineage>
        <taxon>Viruses</taxon>
        <taxon>Monodnaviria</taxon>
        <taxon>Shotokuvirae</taxon>
        <taxon>Cressdnaviricota</taxon>
        <taxon>Repensiviricetes</taxon>
        <taxon>Geplafuvirales</taxon>
        <taxon>Geminiviridae</taxon>
        <taxon>Begomovirus</taxon>
        <taxon>Begomovirus solanumdelhiense</taxon>
    </lineage>
</organism>
<keyword evidence="9" id="KW-0255">Endonuclease</keyword>
<dbReference type="InterPro" id="IPR049912">
    <property type="entry name" value="CRESS_DNA_REP"/>
</dbReference>
<dbReference type="GO" id="GO:0006260">
    <property type="term" value="P:DNA replication"/>
    <property type="evidence" value="ECO:0007669"/>
    <property type="project" value="UniProtKB-KW"/>
</dbReference>
<keyword evidence="7" id="KW-0479">Metal-binding</keyword>
<dbReference type="EMBL" id="HG937523">
    <property type="protein sequence ID" value="CDN40960.1"/>
    <property type="molecule type" value="Genomic_DNA"/>
</dbReference>
<evidence type="ECO:0000259" key="14">
    <source>
        <dbReference type="Pfam" id="PF00799"/>
    </source>
</evidence>
<evidence type="ECO:0000256" key="7">
    <source>
        <dbReference type="ARBA" id="ARBA00022723"/>
    </source>
</evidence>